<dbReference type="FunFam" id="1.10.540.10:FF:000002">
    <property type="entry name" value="Acyl-CoA dehydrogenase FadE19"/>
    <property type="match status" value="1"/>
</dbReference>
<accession>A0A367ZVK8</accession>
<dbReference type="InterPro" id="IPR036250">
    <property type="entry name" value="AcylCo_DH-like_C"/>
</dbReference>
<dbReference type="Gene3D" id="2.40.110.10">
    <property type="entry name" value="Butyryl-CoA Dehydrogenase, subunit A, domain 2"/>
    <property type="match status" value="1"/>
</dbReference>
<reference evidence="10 11" key="1">
    <citation type="submission" date="2018-05" db="EMBL/GenBank/DDBJ databases">
        <title>A metagenomic window into the 2 km-deep terrestrial subsurface aquifer revealed taxonomically and functionally diverse microbial community comprising novel uncultured bacterial lineages.</title>
        <authorList>
            <person name="Kadnikov V.V."/>
            <person name="Mardanov A.V."/>
            <person name="Beletsky A.V."/>
            <person name="Banks D."/>
            <person name="Pimenov N.V."/>
            <person name="Frank Y.A."/>
            <person name="Karnachuk O.V."/>
            <person name="Ravin N.V."/>
        </authorList>
    </citation>
    <scope>NUCLEOTIDE SEQUENCE [LARGE SCALE GENOMIC DNA]</scope>
    <source>
        <strain evidence="10">BY5</strain>
    </source>
</reference>
<comment type="cofactor">
    <cofactor evidence="1 6">
        <name>FAD</name>
        <dbReference type="ChEBI" id="CHEBI:57692"/>
    </cofactor>
</comment>
<dbReference type="Gene3D" id="1.10.540.10">
    <property type="entry name" value="Acyl-CoA dehydrogenase/oxidase, N-terminal domain"/>
    <property type="match status" value="1"/>
</dbReference>
<dbReference type="FunFam" id="1.20.140.10:FF:000004">
    <property type="entry name" value="Acyl-CoA dehydrogenase FadE25"/>
    <property type="match status" value="1"/>
</dbReference>
<dbReference type="InterPro" id="IPR013786">
    <property type="entry name" value="AcylCoA_DH/ox_N"/>
</dbReference>
<dbReference type="PANTHER" id="PTHR43884">
    <property type="entry name" value="ACYL-COA DEHYDROGENASE"/>
    <property type="match status" value="1"/>
</dbReference>
<sequence>MIDFKLTPEQELIRKTVAEFAATVIAPVAAELDEKQEFSMELTRALARQGYLGIIIPPEYGGAGANTLTYCQVIEEVSKACAAQGVTMSLSNSLVAYPIMTYGSEEIKRKYLPALASGEKLGCFGLTEPNAGSDSSNQETTAVDDGDAWVINGSKIFISNGGVADFAVIIASTNRAAKIRGLSAFIVDKGTPGFSVGVKENKLGIRASNTAELVFQNCRIPKENILATPGRGFRIAMDTLDGGRIGVGAQACGIARAAYEAACKYAKERKQFGSALIDFQGIAHKLADMRLEIETTRLLTWKAAWLKDNKKRFAKDAAMAKLYGSEMATRVAHQAIQIHGGYGFIKDYPVERYYRDARILELYEGTSEVQRMVIASYVLGV</sequence>
<evidence type="ECO:0000256" key="5">
    <source>
        <dbReference type="ARBA" id="ARBA00023002"/>
    </source>
</evidence>
<dbReference type="SUPFAM" id="SSF56645">
    <property type="entry name" value="Acyl-CoA dehydrogenase NM domain-like"/>
    <property type="match status" value="1"/>
</dbReference>
<dbReference type="InterPro" id="IPR037069">
    <property type="entry name" value="AcylCoA_DH/ox_N_sf"/>
</dbReference>
<dbReference type="Pfam" id="PF00441">
    <property type="entry name" value="Acyl-CoA_dh_1"/>
    <property type="match status" value="1"/>
</dbReference>
<dbReference type="Pfam" id="PF02771">
    <property type="entry name" value="Acyl-CoA_dh_N"/>
    <property type="match status" value="1"/>
</dbReference>
<dbReference type="Proteomes" id="UP000252355">
    <property type="component" value="Unassembled WGS sequence"/>
</dbReference>
<dbReference type="Pfam" id="PF02770">
    <property type="entry name" value="Acyl-CoA_dh_M"/>
    <property type="match status" value="1"/>
</dbReference>
<dbReference type="PROSITE" id="PS00073">
    <property type="entry name" value="ACYL_COA_DH_2"/>
    <property type="match status" value="1"/>
</dbReference>
<name>A0A367ZVK8_9BACT</name>
<evidence type="ECO:0000256" key="4">
    <source>
        <dbReference type="ARBA" id="ARBA00022827"/>
    </source>
</evidence>
<keyword evidence="3 6" id="KW-0285">Flavoprotein</keyword>
<feature type="domain" description="Acyl-CoA oxidase/dehydrogenase middle" evidence="8">
    <location>
        <begin position="123"/>
        <end position="218"/>
    </location>
</feature>
<dbReference type="CDD" id="cd01158">
    <property type="entry name" value="SCAD_SBCAD"/>
    <property type="match status" value="1"/>
</dbReference>
<comment type="caution">
    <text evidence="10">The sequence shown here is derived from an EMBL/GenBank/DDBJ whole genome shotgun (WGS) entry which is preliminary data.</text>
</comment>
<dbReference type="Gene3D" id="1.20.140.10">
    <property type="entry name" value="Butyryl-CoA Dehydrogenase, subunit A, domain 3"/>
    <property type="match status" value="1"/>
</dbReference>
<evidence type="ECO:0000256" key="1">
    <source>
        <dbReference type="ARBA" id="ARBA00001974"/>
    </source>
</evidence>
<evidence type="ECO:0000259" key="9">
    <source>
        <dbReference type="Pfam" id="PF02771"/>
    </source>
</evidence>
<dbReference type="InterPro" id="IPR046373">
    <property type="entry name" value="Acyl-CoA_Oxase/DH_mid-dom_sf"/>
</dbReference>
<dbReference type="EMBL" id="QOQW01000001">
    <property type="protein sequence ID" value="RCK81749.1"/>
    <property type="molecule type" value="Genomic_DNA"/>
</dbReference>
<dbReference type="SUPFAM" id="SSF47203">
    <property type="entry name" value="Acyl-CoA dehydrogenase C-terminal domain-like"/>
    <property type="match status" value="1"/>
</dbReference>
<dbReference type="GO" id="GO:0050660">
    <property type="term" value="F:flavin adenine dinucleotide binding"/>
    <property type="evidence" value="ECO:0007669"/>
    <property type="project" value="InterPro"/>
</dbReference>
<evidence type="ECO:0000256" key="3">
    <source>
        <dbReference type="ARBA" id="ARBA00022630"/>
    </source>
</evidence>
<dbReference type="PANTHER" id="PTHR43884:SF12">
    <property type="entry name" value="ISOVALERYL-COA DEHYDROGENASE, MITOCHONDRIAL-RELATED"/>
    <property type="match status" value="1"/>
</dbReference>
<dbReference type="AlphaFoldDB" id="A0A367ZVK8"/>
<evidence type="ECO:0000259" key="7">
    <source>
        <dbReference type="Pfam" id="PF00441"/>
    </source>
</evidence>
<dbReference type="InterPro" id="IPR006091">
    <property type="entry name" value="Acyl-CoA_Oxase/DH_mid-dom"/>
</dbReference>
<evidence type="ECO:0000256" key="2">
    <source>
        <dbReference type="ARBA" id="ARBA00009347"/>
    </source>
</evidence>
<evidence type="ECO:0000313" key="10">
    <source>
        <dbReference type="EMBL" id="RCK81749.1"/>
    </source>
</evidence>
<dbReference type="InterPro" id="IPR009100">
    <property type="entry name" value="AcylCoA_DH/oxidase_NM_dom_sf"/>
</dbReference>
<dbReference type="GO" id="GO:0003995">
    <property type="term" value="F:acyl-CoA dehydrogenase activity"/>
    <property type="evidence" value="ECO:0007669"/>
    <property type="project" value="InterPro"/>
</dbReference>
<organism evidence="10 11">
    <name type="scientific">Candidatus Ozemobacter sibiricus</name>
    <dbReference type="NCBI Taxonomy" id="2268124"/>
    <lineage>
        <taxon>Bacteria</taxon>
        <taxon>Candidatus Ozemobacteria</taxon>
        <taxon>Candidatus Ozemobacterales</taxon>
        <taxon>Candidatus Ozemobacteraceae</taxon>
        <taxon>Candidatus Ozemobacter</taxon>
    </lineage>
</organism>
<comment type="similarity">
    <text evidence="2 6">Belongs to the acyl-CoA dehydrogenase family.</text>
</comment>
<keyword evidence="5 6" id="KW-0560">Oxidoreductase</keyword>
<evidence type="ECO:0000256" key="6">
    <source>
        <dbReference type="RuleBase" id="RU362125"/>
    </source>
</evidence>
<dbReference type="FunFam" id="2.40.110.10:FF:000001">
    <property type="entry name" value="Acyl-CoA dehydrogenase, mitochondrial"/>
    <property type="match status" value="1"/>
</dbReference>
<gene>
    <name evidence="10" type="ORF">OZSIB_0883</name>
</gene>
<dbReference type="InterPro" id="IPR006089">
    <property type="entry name" value="Acyl-CoA_DH_CS"/>
</dbReference>
<dbReference type="InterPro" id="IPR009075">
    <property type="entry name" value="AcylCo_DH/oxidase_C"/>
</dbReference>
<dbReference type="PIRSF" id="PIRSF016578">
    <property type="entry name" value="HsaA"/>
    <property type="match status" value="1"/>
</dbReference>
<proteinExistence type="inferred from homology"/>
<evidence type="ECO:0000259" key="8">
    <source>
        <dbReference type="Pfam" id="PF02770"/>
    </source>
</evidence>
<feature type="domain" description="Acyl-CoA dehydrogenase/oxidase C-terminal" evidence="7">
    <location>
        <begin position="230"/>
        <end position="376"/>
    </location>
</feature>
<protein>
    <submittedName>
        <fullName evidence="10">Butyryl-CoA dehydrogenase</fullName>
    </submittedName>
</protein>
<keyword evidence="4 6" id="KW-0274">FAD</keyword>
<feature type="domain" description="Acyl-CoA dehydrogenase/oxidase N-terminal" evidence="9">
    <location>
        <begin position="7"/>
        <end position="119"/>
    </location>
</feature>
<evidence type="ECO:0000313" key="11">
    <source>
        <dbReference type="Proteomes" id="UP000252355"/>
    </source>
</evidence>